<dbReference type="AlphaFoldDB" id="W5WJ70"/>
<dbReference type="HOGENOM" id="CLU_2395879_0_0_11"/>
<evidence type="ECO:0000313" key="3">
    <source>
        <dbReference type="Proteomes" id="UP000019225"/>
    </source>
</evidence>
<dbReference type="KEGG" id="kal:KALB_4842"/>
<feature type="region of interest" description="Disordered" evidence="1">
    <location>
        <begin position="1"/>
        <end position="20"/>
    </location>
</feature>
<evidence type="ECO:0000313" key="2">
    <source>
        <dbReference type="EMBL" id="AHH98204.1"/>
    </source>
</evidence>
<organism evidence="2 3">
    <name type="scientific">Kutzneria albida DSM 43870</name>
    <dbReference type="NCBI Taxonomy" id="1449976"/>
    <lineage>
        <taxon>Bacteria</taxon>
        <taxon>Bacillati</taxon>
        <taxon>Actinomycetota</taxon>
        <taxon>Actinomycetes</taxon>
        <taxon>Pseudonocardiales</taxon>
        <taxon>Pseudonocardiaceae</taxon>
        <taxon>Kutzneria</taxon>
    </lineage>
</organism>
<keyword evidence="3" id="KW-1185">Reference proteome</keyword>
<dbReference type="EMBL" id="CP007155">
    <property type="protein sequence ID" value="AHH98204.1"/>
    <property type="molecule type" value="Genomic_DNA"/>
</dbReference>
<sequence length="93" mass="10238">MPDAETPKCGTPRQQGHDTLEFRAVRDAALAQGRVGSDELVTHGVASLLVRTRQGGERVETVPLGPIDRETMRGIVDEAAESLRRPPQDRRRP</sequence>
<reference evidence="2 3" key="1">
    <citation type="journal article" date="2014" name="BMC Genomics">
        <title>Complete genome sequence of producer of the glycopeptide antibiotic Aculeximycin Kutzneria albida DSM 43870T, a representative of minor genus of Pseudonocardiaceae.</title>
        <authorList>
            <person name="Rebets Y."/>
            <person name="Tokovenko B."/>
            <person name="Lushchyk I."/>
            <person name="Ruckert C."/>
            <person name="Zaburannyi N."/>
            <person name="Bechthold A."/>
            <person name="Kalinowski J."/>
            <person name="Luzhetskyy A."/>
        </authorList>
    </citation>
    <scope>NUCLEOTIDE SEQUENCE [LARGE SCALE GENOMIC DNA]</scope>
    <source>
        <strain evidence="2">DSM 43870</strain>
    </source>
</reference>
<evidence type="ECO:0000256" key="1">
    <source>
        <dbReference type="SAM" id="MobiDB-lite"/>
    </source>
</evidence>
<protein>
    <submittedName>
        <fullName evidence="2">Uncharacterized protein</fullName>
    </submittedName>
</protein>
<gene>
    <name evidence="2" type="ORF">KALB_4842</name>
</gene>
<name>W5WJ70_9PSEU</name>
<accession>W5WJ70</accession>
<dbReference type="STRING" id="1449976.KALB_4842"/>
<proteinExistence type="predicted"/>
<dbReference type="Proteomes" id="UP000019225">
    <property type="component" value="Chromosome"/>
</dbReference>
<feature type="region of interest" description="Disordered" evidence="1">
    <location>
        <begin position="70"/>
        <end position="93"/>
    </location>
</feature>